<organism evidence="1">
    <name type="scientific">marine sediment metagenome</name>
    <dbReference type="NCBI Taxonomy" id="412755"/>
    <lineage>
        <taxon>unclassified sequences</taxon>
        <taxon>metagenomes</taxon>
        <taxon>ecological metagenomes</taxon>
    </lineage>
</organism>
<dbReference type="EMBL" id="BARW01037448">
    <property type="protein sequence ID" value="GAJ24587.1"/>
    <property type="molecule type" value="Genomic_DNA"/>
</dbReference>
<reference evidence="1" key="1">
    <citation type="journal article" date="2014" name="Front. Microbiol.">
        <title>High frequency of phylogenetically diverse reductive dehalogenase-homologous genes in deep subseafloor sedimentary metagenomes.</title>
        <authorList>
            <person name="Kawai M."/>
            <person name="Futagami T."/>
            <person name="Toyoda A."/>
            <person name="Takaki Y."/>
            <person name="Nishi S."/>
            <person name="Hori S."/>
            <person name="Arai W."/>
            <person name="Tsubouchi T."/>
            <person name="Morono Y."/>
            <person name="Uchiyama I."/>
            <person name="Ito T."/>
            <person name="Fujiyama A."/>
            <person name="Inagaki F."/>
            <person name="Takami H."/>
        </authorList>
    </citation>
    <scope>NUCLEOTIDE SEQUENCE</scope>
    <source>
        <strain evidence="1">Expedition CK06-06</strain>
    </source>
</reference>
<name>X1VU10_9ZZZZ</name>
<accession>X1VU10</accession>
<proteinExistence type="predicted"/>
<gene>
    <name evidence="1" type="ORF">S12H4_57812</name>
</gene>
<comment type="caution">
    <text evidence="1">The sequence shown here is derived from an EMBL/GenBank/DDBJ whole genome shotgun (WGS) entry which is preliminary data.</text>
</comment>
<feature type="non-terminal residue" evidence="1">
    <location>
        <position position="61"/>
    </location>
</feature>
<sequence length="61" mass="7322">MKGSYRGEFKWRVVKILEKHPGKVIEFSDDVRERVKQRIRSEKGDALLEKYCKELLGKYSY</sequence>
<evidence type="ECO:0000313" key="1">
    <source>
        <dbReference type="EMBL" id="GAJ24587.1"/>
    </source>
</evidence>
<dbReference type="AlphaFoldDB" id="X1VU10"/>
<protein>
    <submittedName>
        <fullName evidence="1">Uncharacterized protein</fullName>
    </submittedName>
</protein>